<sequence>MDQEKVSHSLALKGKVTLEMTIQALYALAKAHYDKKQHKAANRTFEGETLFNDFMATKSKKDVEKLLNSEVHLAKLKHYLEEYKVGFTYHQKDGTNYLFFETKNRTLVEKALKEMLADITKSPEKLEEFAKKVLKKPHEMTPEDKINYYKTNKVYKGTMPVVTKEIGKEKTR</sequence>
<dbReference type="RefSeq" id="WP_033681036.1">
    <property type="nucleotide sequence ID" value="NZ_JPFT01000001.1"/>
</dbReference>
<evidence type="ECO:0008006" key="3">
    <source>
        <dbReference type="Google" id="ProtNLM"/>
    </source>
</evidence>
<accession>A0A081PUK9</accession>
<protein>
    <recommendedName>
        <fullName evidence="3">DUF3801 domain-containing protein</fullName>
    </recommendedName>
</protein>
<evidence type="ECO:0000313" key="1">
    <source>
        <dbReference type="EMBL" id="KEQ34382.1"/>
    </source>
</evidence>
<organism evidence="1 2">
    <name type="scientific">Streptococcus mitis</name>
    <dbReference type="NCBI Taxonomy" id="28037"/>
    <lineage>
        <taxon>Bacteria</taxon>
        <taxon>Bacillati</taxon>
        <taxon>Bacillota</taxon>
        <taxon>Bacilli</taxon>
        <taxon>Lactobacillales</taxon>
        <taxon>Streptococcaceae</taxon>
        <taxon>Streptococcus</taxon>
        <taxon>Streptococcus mitis group</taxon>
    </lineage>
</organism>
<evidence type="ECO:0000313" key="2">
    <source>
        <dbReference type="Proteomes" id="UP000028093"/>
    </source>
</evidence>
<name>A0A081PUK9_STRMT</name>
<proteinExistence type="predicted"/>
<dbReference type="Proteomes" id="UP000028093">
    <property type="component" value="Unassembled WGS sequence"/>
</dbReference>
<dbReference type="PATRIC" id="fig|28037.99.peg.83"/>
<dbReference type="EMBL" id="JPFT01000001">
    <property type="protein sequence ID" value="KEQ34382.1"/>
    <property type="molecule type" value="Genomic_DNA"/>
</dbReference>
<dbReference type="AlphaFoldDB" id="A0A081PUK9"/>
<comment type="caution">
    <text evidence="1">The sequence shown here is derived from an EMBL/GenBank/DDBJ whole genome shotgun (WGS) entry which is preliminary data.</text>
</comment>
<gene>
    <name evidence="1" type="ORF">SK1126_0090</name>
</gene>
<reference evidence="1 2" key="1">
    <citation type="submission" date="2014-05" db="EMBL/GenBank/DDBJ databases">
        <authorList>
            <person name="Daugherty S.C."/>
            <person name="Tallon L.J."/>
            <person name="Sadzewicz L."/>
            <person name="Kilian M."/>
            <person name="Tettelin H."/>
        </authorList>
    </citation>
    <scope>NUCLEOTIDE SEQUENCE [LARGE SCALE GENOMIC DNA]</scope>
    <source>
        <strain evidence="1 2">SK1126</strain>
    </source>
</reference>